<dbReference type="GO" id="GO:0016788">
    <property type="term" value="F:hydrolase activity, acting on ester bonds"/>
    <property type="evidence" value="ECO:0007669"/>
    <property type="project" value="TreeGrafter"/>
</dbReference>
<evidence type="ECO:0000313" key="4">
    <source>
        <dbReference type="Proteomes" id="UP001268036"/>
    </source>
</evidence>
<dbReference type="Proteomes" id="UP001268036">
    <property type="component" value="Unassembled WGS sequence"/>
</dbReference>
<comment type="similarity">
    <text evidence="1">Belongs to the esterase D family.</text>
</comment>
<evidence type="ECO:0000256" key="2">
    <source>
        <dbReference type="ARBA" id="ARBA00022801"/>
    </source>
</evidence>
<dbReference type="PANTHER" id="PTHR40841:SF2">
    <property type="entry name" value="SIDEROPHORE-DEGRADING ESTERASE (EUROFUNG)"/>
    <property type="match status" value="1"/>
</dbReference>
<dbReference type="InterPro" id="IPR052558">
    <property type="entry name" value="Siderophore_Hydrolase_D"/>
</dbReference>
<proteinExistence type="inferred from homology"/>
<organism evidence="3 4">
    <name type="scientific">Pseudomonas oryzihabitans</name>
    <dbReference type="NCBI Taxonomy" id="47885"/>
    <lineage>
        <taxon>Bacteria</taxon>
        <taxon>Pseudomonadati</taxon>
        <taxon>Pseudomonadota</taxon>
        <taxon>Gammaproteobacteria</taxon>
        <taxon>Pseudomonadales</taxon>
        <taxon>Pseudomonadaceae</taxon>
        <taxon>Pseudomonas</taxon>
    </lineage>
</organism>
<evidence type="ECO:0000313" key="3">
    <source>
        <dbReference type="EMBL" id="MDR6234586.1"/>
    </source>
</evidence>
<name>A0AAJ2BHY4_9PSED</name>
<dbReference type="EMBL" id="JAVJAF010000001">
    <property type="protein sequence ID" value="MDR6234586.1"/>
    <property type="molecule type" value="Genomic_DNA"/>
</dbReference>
<reference evidence="3" key="1">
    <citation type="submission" date="2023-08" db="EMBL/GenBank/DDBJ databases">
        <title>Functional and genomic diversity of the sorghum phyllosphere microbiome.</title>
        <authorList>
            <person name="Shade A."/>
        </authorList>
    </citation>
    <scope>NUCLEOTIDE SEQUENCE</scope>
    <source>
        <strain evidence="3">SORGH_AS_0201</strain>
    </source>
</reference>
<dbReference type="InterPro" id="IPR000801">
    <property type="entry name" value="Esterase-like"/>
</dbReference>
<dbReference type="RefSeq" id="WP_309758451.1">
    <property type="nucleotide sequence ID" value="NZ_JAVJAF010000001.1"/>
</dbReference>
<gene>
    <name evidence="3" type="ORF">QE440_002327</name>
</gene>
<accession>A0AAJ2BHY4</accession>
<dbReference type="PANTHER" id="PTHR40841">
    <property type="entry name" value="SIDEROPHORE TRIACETYLFUSARININE C ESTERASE"/>
    <property type="match status" value="1"/>
</dbReference>
<dbReference type="Gene3D" id="3.40.50.1820">
    <property type="entry name" value="alpha/beta hydrolase"/>
    <property type="match status" value="1"/>
</dbReference>
<dbReference type="AlphaFoldDB" id="A0AAJ2BHY4"/>
<dbReference type="InterPro" id="IPR029058">
    <property type="entry name" value="AB_hydrolase_fold"/>
</dbReference>
<dbReference type="SUPFAM" id="SSF53474">
    <property type="entry name" value="alpha/beta-Hydrolases"/>
    <property type="match status" value="1"/>
</dbReference>
<comment type="caution">
    <text evidence="3">The sequence shown here is derived from an EMBL/GenBank/DDBJ whole genome shotgun (WGS) entry which is preliminary data.</text>
</comment>
<dbReference type="Pfam" id="PF00756">
    <property type="entry name" value="Esterase"/>
    <property type="match status" value="1"/>
</dbReference>
<keyword evidence="2 3" id="KW-0378">Hydrolase</keyword>
<evidence type="ECO:0000256" key="1">
    <source>
        <dbReference type="ARBA" id="ARBA00005622"/>
    </source>
</evidence>
<protein>
    <submittedName>
        <fullName evidence="3">Alpha/beta superfamily hydrolase</fullName>
    </submittedName>
</protein>
<sequence>MPLSLRLTPPCAWLVLPLLLALAVPGQARPIDQPMDASVLAQPGQGYAFSEMQLDSADGARHYQIWIARPATPAPAAGYPVLYLLDGNAALGGLNAELLDDLARRPQPPVLVAVGYAGGKRIDGPGRAYDYTPSKPTSEHFRSMPTGGADVFLAWLLDRLEPAVAQQVPLDRGQRALWGHSLGGLFVLHALLTRPDAFARGYAVSPSLWWSPDALTQDDQALAQRLQGHPAELILLQGGAEHDLPAQFQSAVPADATPRLAERLARIPGLTVHFATLPGLGHGPMLAASLLWVVQHGTL</sequence>